<dbReference type="InterPro" id="IPR016066">
    <property type="entry name" value="A-D-PHexomutase_CS"/>
</dbReference>
<evidence type="ECO:0000256" key="1">
    <source>
        <dbReference type="ARBA" id="ARBA00001946"/>
    </source>
</evidence>
<dbReference type="InterPro" id="IPR050060">
    <property type="entry name" value="Phosphoglucosamine_mutase"/>
</dbReference>
<feature type="domain" description="Alpha-D-phosphohexomutase alpha/beta/alpha" evidence="11">
    <location>
        <begin position="288"/>
        <end position="382"/>
    </location>
</feature>
<feature type="domain" description="Alpha-D-phosphohexomutase alpha/beta/alpha" evidence="10">
    <location>
        <begin position="170"/>
        <end position="263"/>
    </location>
</feature>
<dbReference type="SUPFAM" id="SSF55957">
    <property type="entry name" value="Phosphoglucomutase, C-terminal domain"/>
    <property type="match status" value="1"/>
</dbReference>
<dbReference type="GO" id="GO:0005829">
    <property type="term" value="C:cytosol"/>
    <property type="evidence" value="ECO:0007669"/>
    <property type="project" value="TreeGrafter"/>
</dbReference>
<evidence type="ECO:0000256" key="6">
    <source>
        <dbReference type="ARBA" id="ARBA00023235"/>
    </source>
</evidence>
<dbReference type="Pfam" id="PF00408">
    <property type="entry name" value="PGM_PMM_IV"/>
    <property type="match status" value="1"/>
</dbReference>
<comment type="similarity">
    <text evidence="2 7">Belongs to the phosphohexose mutase family.</text>
</comment>
<keyword evidence="6" id="KW-0413">Isomerase</keyword>
<evidence type="ECO:0000256" key="2">
    <source>
        <dbReference type="ARBA" id="ARBA00010231"/>
    </source>
</evidence>
<dbReference type="PANTHER" id="PTHR42946">
    <property type="entry name" value="PHOSPHOHEXOSE MUTASE"/>
    <property type="match status" value="1"/>
</dbReference>
<dbReference type="PANTHER" id="PTHR42946:SF1">
    <property type="entry name" value="PHOSPHOGLUCOMUTASE (ALPHA-D-GLUCOSE-1,6-BISPHOSPHATE-DEPENDENT)"/>
    <property type="match status" value="1"/>
</dbReference>
<protein>
    <submittedName>
        <fullName evidence="12">Phosphoglucosamine mutase</fullName>
    </submittedName>
</protein>
<dbReference type="AlphaFoldDB" id="A0A833H586"/>
<dbReference type="PRINTS" id="PR00509">
    <property type="entry name" value="PGMPMM"/>
</dbReference>
<dbReference type="SUPFAM" id="SSF53738">
    <property type="entry name" value="Phosphoglucomutase, first 3 domains"/>
    <property type="match status" value="3"/>
</dbReference>
<dbReference type="InterPro" id="IPR036900">
    <property type="entry name" value="A-D-PHexomutase_C_sf"/>
</dbReference>
<comment type="cofactor">
    <cofactor evidence="1">
        <name>Mg(2+)</name>
        <dbReference type="ChEBI" id="CHEBI:18420"/>
    </cofactor>
</comment>
<dbReference type="PROSITE" id="PS00710">
    <property type="entry name" value="PGM_PMM"/>
    <property type="match status" value="1"/>
</dbReference>
<feature type="domain" description="Alpha-D-phosphohexomutase C-terminal" evidence="8">
    <location>
        <begin position="419"/>
        <end position="461"/>
    </location>
</feature>
<dbReference type="GO" id="GO:0005975">
    <property type="term" value="P:carbohydrate metabolic process"/>
    <property type="evidence" value="ECO:0007669"/>
    <property type="project" value="InterPro"/>
</dbReference>
<feature type="domain" description="Alpha-D-phosphohexomutase alpha/beta/alpha" evidence="9">
    <location>
        <begin position="20"/>
        <end position="140"/>
    </location>
</feature>
<proteinExistence type="inferred from homology"/>
<reference evidence="12 13" key="1">
    <citation type="submission" date="2019-10" db="EMBL/GenBank/DDBJ databases">
        <title>Extracellular Electron Transfer in a Candidatus Methanoperedens spp. Enrichment Culture.</title>
        <authorList>
            <person name="Berger S."/>
            <person name="Rangel Shaw D."/>
            <person name="Berben T."/>
            <person name="In 'T Zandt M."/>
            <person name="Frank J."/>
            <person name="Reimann J."/>
            <person name="Jetten M.S.M."/>
            <person name="Welte C.U."/>
        </authorList>
    </citation>
    <scope>NUCLEOTIDE SEQUENCE [LARGE SCALE GENOMIC DNA]</scope>
    <source>
        <strain evidence="12">SB12</strain>
    </source>
</reference>
<dbReference type="InterPro" id="IPR005845">
    <property type="entry name" value="A-D-PHexomutase_a/b/a-II"/>
</dbReference>
<dbReference type="InterPro" id="IPR005846">
    <property type="entry name" value="A-D-PHexomutase_a/b/a-III"/>
</dbReference>
<dbReference type="InterPro" id="IPR005841">
    <property type="entry name" value="Alpha-D-phosphohexomutase_SF"/>
</dbReference>
<dbReference type="Proteomes" id="UP000460298">
    <property type="component" value="Unassembled WGS sequence"/>
</dbReference>
<dbReference type="GO" id="GO:0004615">
    <property type="term" value="F:phosphomannomutase activity"/>
    <property type="evidence" value="ECO:0007669"/>
    <property type="project" value="TreeGrafter"/>
</dbReference>
<evidence type="ECO:0000256" key="3">
    <source>
        <dbReference type="ARBA" id="ARBA00022553"/>
    </source>
</evidence>
<keyword evidence="5 7" id="KW-0460">Magnesium</keyword>
<dbReference type="InterPro" id="IPR005843">
    <property type="entry name" value="A-D-PHexomutase_C"/>
</dbReference>
<evidence type="ECO:0000313" key="13">
    <source>
        <dbReference type="Proteomes" id="UP000460298"/>
    </source>
</evidence>
<dbReference type="GO" id="GO:0000287">
    <property type="term" value="F:magnesium ion binding"/>
    <property type="evidence" value="ECO:0007669"/>
    <property type="project" value="InterPro"/>
</dbReference>
<dbReference type="Gene3D" id="3.30.310.50">
    <property type="entry name" value="Alpha-D-phosphohexomutase, C-terminal domain"/>
    <property type="match status" value="1"/>
</dbReference>
<evidence type="ECO:0000313" key="12">
    <source>
        <dbReference type="EMBL" id="KAB2935428.1"/>
    </source>
</evidence>
<dbReference type="EMBL" id="WBUI01000001">
    <property type="protein sequence ID" value="KAB2935428.1"/>
    <property type="molecule type" value="Genomic_DNA"/>
</dbReference>
<dbReference type="GO" id="GO:0008966">
    <property type="term" value="F:phosphoglucosamine mutase activity"/>
    <property type="evidence" value="ECO:0007669"/>
    <property type="project" value="TreeGrafter"/>
</dbReference>
<dbReference type="Pfam" id="PF02880">
    <property type="entry name" value="PGM_PMM_III"/>
    <property type="match status" value="1"/>
</dbReference>
<organism evidence="12 13">
    <name type="scientific">Leptonema illini</name>
    <dbReference type="NCBI Taxonomy" id="183"/>
    <lineage>
        <taxon>Bacteria</taxon>
        <taxon>Pseudomonadati</taxon>
        <taxon>Spirochaetota</taxon>
        <taxon>Spirochaetia</taxon>
        <taxon>Leptospirales</taxon>
        <taxon>Leptospiraceae</taxon>
        <taxon>Leptonema</taxon>
    </lineage>
</organism>
<evidence type="ECO:0000259" key="11">
    <source>
        <dbReference type="Pfam" id="PF02880"/>
    </source>
</evidence>
<accession>A0A833H586</accession>
<evidence type="ECO:0000259" key="10">
    <source>
        <dbReference type="Pfam" id="PF02879"/>
    </source>
</evidence>
<sequence length="464" mass="49721">MKLPSIFQKAVAEKKLMISVSGIRAVLPDGLDPNELCTIATAFADTTGNTIVLGRDSRPTGEPIISLFRAILEMRGKTVIDTGIAPTPTVKAVVSARKASGGLIVTASHNPEEWNGLKFLGKGGFFYDQTSVDALLAEIASPAHRPTVAATPGRSMKLGKTTHEDGIDLHIKAILKSLPNIGAIRKRKFRVVVDAVGGAGREALPRLLAELGCKVVPLYCEASDRFPRPPEPTPAALKQFGALVKKEKAVVGFALDPDADRLVTGSVNLGAVHEEYTLPLAFLGKRETLKKPGILIVNLSTSTLLDAVAGPHRVERSAVGEANVVGQMLSRKALFGGEGNGGVIDPALPSFGRDSLAGAAWILSAMAAQNVKGVDDLLQQIPPLFMSKQKLERSGDLNEAFARFESIALKTGKLQYVDHRDGLHLLFSDRSWVHLRASNTEPILRLIAQAPDKKGLQELLELFR</sequence>
<comment type="caution">
    <text evidence="12">The sequence shown here is derived from an EMBL/GenBank/DDBJ whole genome shotgun (WGS) entry which is preliminary data.</text>
</comment>
<dbReference type="Pfam" id="PF02878">
    <property type="entry name" value="PGM_PMM_I"/>
    <property type="match status" value="1"/>
</dbReference>
<evidence type="ECO:0000256" key="4">
    <source>
        <dbReference type="ARBA" id="ARBA00022723"/>
    </source>
</evidence>
<dbReference type="InterPro" id="IPR016055">
    <property type="entry name" value="A-D-PHexomutase_a/b/a-I/II/III"/>
</dbReference>
<dbReference type="GO" id="GO:0009252">
    <property type="term" value="P:peptidoglycan biosynthetic process"/>
    <property type="evidence" value="ECO:0007669"/>
    <property type="project" value="TreeGrafter"/>
</dbReference>
<evidence type="ECO:0000259" key="9">
    <source>
        <dbReference type="Pfam" id="PF02878"/>
    </source>
</evidence>
<evidence type="ECO:0000259" key="8">
    <source>
        <dbReference type="Pfam" id="PF00408"/>
    </source>
</evidence>
<dbReference type="InterPro" id="IPR005844">
    <property type="entry name" value="A-D-PHexomutase_a/b/a-I"/>
</dbReference>
<evidence type="ECO:0000256" key="7">
    <source>
        <dbReference type="RuleBase" id="RU004326"/>
    </source>
</evidence>
<name>A0A833H586_9LEPT</name>
<keyword evidence="4 7" id="KW-0479">Metal-binding</keyword>
<dbReference type="Gene3D" id="3.40.120.10">
    <property type="entry name" value="Alpha-D-Glucose-1,6-Bisphosphate, subunit A, domain 3"/>
    <property type="match status" value="3"/>
</dbReference>
<evidence type="ECO:0000256" key="5">
    <source>
        <dbReference type="ARBA" id="ARBA00022842"/>
    </source>
</evidence>
<dbReference type="GO" id="GO:0006048">
    <property type="term" value="P:UDP-N-acetylglucosamine biosynthetic process"/>
    <property type="evidence" value="ECO:0007669"/>
    <property type="project" value="TreeGrafter"/>
</dbReference>
<dbReference type="Pfam" id="PF02879">
    <property type="entry name" value="PGM_PMM_II"/>
    <property type="match status" value="1"/>
</dbReference>
<gene>
    <name evidence="12" type="ORF">F9K24_01485</name>
</gene>
<keyword evidence="3" id="KW-0597">Phosphoprotein</keyword>